<organism evidence="1">
    <name type="scientific">uncultured Gemmatimonadota bacterium</name>
    <dbReference type="NCBI Taxonomy" id="203437"/>
    <lineage>
        <taxon>Bacteria</taxon>
        <taxon>Pseudomonadati</taxon>
        <taxon>Gemmatimonadota</taxon>
        <taxon>environmental samples</taxon>
    </lineage>
</organism>
<sequence length="51" mass="5892">MHVVIVWRYLRCPLSLRDVEEMLSERGGVVTYGRVRCWATKFALRVPAAEA</sequence>
<proteinExistence type="predicted"/>
<dbReference type="AlphaFoldDB" id="A0A6J4KQP3"/>
<accession>A0A6J4KQP3</accession>
<gene>
    <name evidence="1" type="ORF">AVDCRST_MAG68-1338</name>
</gene>
<protein>
    <recommendedName>
        <fullName evidence="2">Transposase</fullName>
    </recommendedName>
</protein>
<evidence type="ECO:0008006" key="2">
    <source>
        <dbReference type="Google" id="ProtNLM"/>
    </source>
</evidence>
<evidence type="ECO:0000313" key="1">
    <source>
        <dbReference type="EMBL" id="CAA9312714.1"/>
    </source>
</evidence>
<reference evidence="1" key="1">
    <citation type="submission" date="2020-02" db="EMBL/GenBank/DDBJ databases">
        <authorList>
            <person name="Meier V. D."/>
        </authorList>
    </citation>
    <scope>NUCLEOTIDE SEQUENCE</scope>
    <source>
        <strain evidence="1">AVDCRST_MAG68</strain>
    </source>
</reference>
<dbReference type="EMBL" id="CADCTW010000076">
    <property type="protein sequence ID" value="CAA9312714.1"/>
    <property type="molecule type" value="Genomic_DNA"/>
</dbReference>
<name>A0A6J4KQP3_9BACT</name>